<dbReference type="InterPro" id="IPR040475">
    <property type="entry name" value="SGBP_B_XBD"/>
</dbReference>
<dbReference type="EMBL" id="JACOOE010000001">
    <property type="protein sequence ID" value="MBC5603807.1"/>
    <property type="molecule type" value="Genomic_DNA"/>
</dbReference>
<organism evidence="3 4">
    <name type="scientific">Bacteroides difficilis</name>
    <dbReference type="NCBI Taxonomy" id="2763021"/>
    <lineage>
        <taxon>Bacteria</taxon>
        <taxon>Pseudomonadati</taxon>
        <taxon>Bacteroidota</taxon>
        <taxon>Bacteroidia</taxon>
        <taxon>Bacteroidales</taxon>
        <taxon>Bacteroidaceae</taxon>
        <taxon>Bacteroides</taxon>
    </lineage>
</organism>
<feature type="chain" id="PRO_5045832623" description="Surface glycan-binding protein B xyloglucan binding domain-containing protein" evidence="1">
    <location>
        <begin position="28"/>
        <end position="660"/>
    </location>
</feature>
<gene>
    <name evidence="3" type="ORF">H8S67_03870</name>
</gene>
<comment type="caution">
    <text evidence="3">The sequence shown here is derived from an EMBL/GenBank/DDBJ whole genome shotgun (WGS) entry which is preliminary data.</text>
</comment>
<keyword evidence="4" id="KW-1185">Reference proteome</keyword>
<dbReference type="Gene3D" id="2.60.40.10">
    <property type="entry name" value="Immunoglobulins"/>
    <property type="match status" value="4"/>
</dbReference>
<name>A0ABR7C7N6_9BACE</name>
<protein>
    <recommendedName>
        <fullName evidence="2">Surface glycan-binding protein B xyloglucan binding domain-containing protein</fullName>
    </recommendedName>
</protein>
<dbReference type="Pfam" id="PF18329">
    <property type="entry name" value="SGBP_B_XBD"/>
    <property type="match status" value="1"/>
</dbReference>
<feature type="domain" description="Surface glycan-binding protein B xyloglucan binding" evidence="2">
    <location>
        <begin position="467"/>
        <end position="654"/>
    </location>
</feature>
<dbReference type="RefSeq" id="WP_186966461.1">
    <property type="nucleotide sequence ID" value="NZ_JACOOE010000001.1"/>
</dbReference>
<sequence>MKSLRYIQSVMCIFTMAIMLTGVFSCSDDEKNVEEILPPTITKVCVWNEESQEWTIPEAGQMVRIGSPLRIEGTNMDKTIAVYINGGQVAGFQVGVDAIELVIPEIPVDEGEVKEVNLNLVRVVNKAGAATCTAEDFQFFGKLISVSGLSLTENGGRTWTMVEEALIGSRIRIEGDGLKTIKELQMNGMYIDLAKATINDDALIVDIPEDMPFGKAVSDPASLNKLVITTAYDGPKTFDCVVAGRQAEITEITDANGNKIEEAGRGTVVKIVGKYFATFQKMSFNGQQIDIEPASVESSCITFTVPTDTEEFQVGEGTLKIVNAYDETGISKTFKFLGFVPSVTAVSYTMPKPGNVIRLTGVNLLQDAEVFFPAPDGEKKGDVQKAAGDGTSIDVLVPEGVGDKAGYLRIVSEGNETTVKGIVMFYKQGVFLREFTDDELKLGSVSGTMAENKSALYSPTSRPDNDTQPVNPDYFICFKNASIPVDPGKHGAYLRFSTKAQVEKVLENNEAHEITANTLVKDVVMQVDVYMPNPWNSGVLSWRVNKDKGTINSSTILNMAPWKKEEEFAFGKEWHTFTYKFTDFVLPESEKETLTLGVWLSKYAANSSGTACTSLFTFVNGNLMYKDKEKPDPQWDCVPITNFEMNLANMRLVPLSLNNE</sequence>
<evidence type="ECO:0000256" key="1">
    <source>
        <dbReference type="SAM" id="SignalP"/>
    </source>
</evidence>
<evidence type="ECO:0000313" key="4">
    <source>
        <dbReference type="Proteomes" id="UP000600600"/>
    </source>
</evidence>
<reference evidence="3 4" key="1">
    <citation type="submission" date="2020-08" db="EMBL/GenBank/DDBJ databases">
        <title>Genome public.</title>
        <authorList>
            <person name="Liu C."/>
            <person name="Sun Q."/>
        </authorList>
    </citation>
    <scope>NUCLEOTIDE SEQUENCE [LARGE SCALE GENOMIC DNA]</scope>
    <source>
        <strain evidence="3 4">M27</strain>
    </source>
</reference>
<keyword evidence="1" id="KW-0732">Signal</keyword>
<feature type="signal peptide" evidence="1">
    <location>
        <begin position="1"/>
        <end position="27"/>
    </location>
</feature>
<evidence type="ECO:0000313" key="3">
    <source>
        <dbReference type="EMBL" id="MBC5603807.1"/>
    </source>
</evidence>
<dbReference type="InterPro" id="IPR013783">
    <property type="entry name" value="Ig-like_fold"/>
</dbReference>
<evidence type="ECO:0000259" key="2">
    <source>
        <dbReference type="Pfam" id="PF18329"/>
    </source>
</evidence>
<proteinExistence type="predicted"/>
<accession>A0ABR7C7N6</accession>
<dbReference type="PROSITE" id="PS51257">
    <property type="entry name" value="PROKAR_LIPOPROTEIN"/>
    <property type="match status" value="1"/>
</dbReference>
<dbReference type="Proteomes" id="UP000600600">
    <property type="component" value="Unassembled WGS sequence"/>
</dbReference>